<reference evidence="2 3" key="1">
    <citation type="submission" date="2019-12" db="EMBL/GenBank/DDBJ databases">
        <authorList>
            <person name="Li C."/>
            <person name="Zhao J."/>
        </authorList>
    </citation>
    <scope>NUCLEOTIDE SEQUENCE [LARGE SCALE GENOMIC DNA]</scope>
    <source>
        <strain evidence="2 3">NEAU-DD11</strain>
    </source>
</reference>
<dbReference type="AlphaFoldDB" id="A0A7X3K893"/>
<keyword evidence="1" id="KW-0472">Membrane</keyword>
<dbReference type="Proteomes" id="UP000443353">
    <property type="component" value="Unassembled WGS sequence"/>
</dbReference>
<feature type="transmembrane region" description="Helical" evidence="1">
    <location>
        <begin position="58"/>
        <end position="78"/>
    </location>
</feature>
<dbReference type="EMBL" id="WSES01000005">
    <property type="protein sequence ID" value="MVW61683.1"/>
    <property type="molecule type" value="Genomic_DNA"/>
</dbReference>
<name>A0A7X3K893_9BURK</name>
<proteinExistence type="predicted"/>
<accession>A0A7X3K893</accession>
<organism evidence="2 3">
    <name type="scientific">Massilia cellulosiltytica</name>
    <dbReference type="NCBI Taxonomy" id="2683234"/>
    <lineage>
        <taxon>Bacteria</taxon>
        <taxon>Pseudomonadati</taxon>
        <taxon>Pseudomonadota</taxon>
        <taxon>Betaproteobacteria</taxon>
        <taxon>Burkholderiales</taxon>
        <taxon>Oxalobacteraceae</taxon>
        <taxon>Telluria group</taxon>
        <taxon>Massilia</taxon>
    </lineage>
</organism>
<evidence type="ECO:0000313" key="3">
    <source>
        <dbReference type="Proteomes" id="UP000443353"/>
    </source>
</evidence>
<sequence length="146" mass="15047">MAVTFAPTASSTWRARLRGQLLSVAASAHSLAALAALLDPDRVADAMGLFPVGVNGYSQFFALYVGVRLATAGLALLAARQGDQPILGDLAALFILAQPLGRLVAAFAIGLPQGLLFVVSGIELAVGLALIGLRPQGRFLSIRPSP</sequence>
<gene>
    <name evidence="2" type="ORF">GPY61_17265</name>
</gene>
<feature type="transmembrane region" description="Helical" evidence="1">
    <location>
        <begin position="115"/>
        <end position="133"/>
    </location>
</feature>
<keyword evidence="3" id="KW-1185">Reference proteome</keyword>
<feature type="transmembrane region" description="Helical" evidence="1">
    <location>
        <begin position="21"/>
        <end position="38"/>
    </location>
</feature>
<protein>
    <recommendedName>
        <fullName evidence="4">DUF4345 domain-containing protein</fullName>
    </recommendedName>
</protein>
<keyword evidence="1" id="KW-1133">Transmembrane helix</keyword>
<comment type="caution">
    <text evidence="2">The sequence shown here is derived from an EMBL/GenBank/DDBJ whole genome shotgun (WGS) entry which is preliminary data.</text>
</comment>
<feature type="transmembrane region" description="Helical" evidence="1">
    <location>
        <begin position="90"/>
        <end position="109"/>
    </location>
</feature>
<evidence type="ECO:0000313" key="2">
    <source>
        <dbReference type="EMBL" id="MVW61683.1"/>
    </source>
</evidence>
<keyword evidence="1" id="KW-0812">Transmembrane</keyword>
<evidence type="ECO:0008006" key="4">
    <source>
        <dbReference type="Google" id="ProtNLM"/>
    </source>
</evidence>
<evidence type="ECO:0000256" key="1">
    <source>
        <dbReference type="SAM" id="Phobius"/>
    </source>
</evidence>
<dbReference type="RefSeq" id="WP_160409586.1">
    <property type="nucleotide sequence ID" value="NZ_CP168562.1"/>
</dbReference>